<feature type="compositionally biased region" description="Low complexity" evidence="8">
    <location>
        <begin position="266"/>
        <end position="276"/>
    </location>
</feature>
<evidence type="ECO:0000256" key="7">
    <source>
        <dbReference type="SAM" id="Coils"/>
    </source>
</evidence>
<feature type="compositionally biased region" description="Polar residues" evidence="8">
    <location>
        <begin position="483"/>
        <end position="493"/>
    </location>
</feature>
<dbReference type="PROSITE" id="PS00036">
    <property type="entry name" value="BZIP_BASIC"/>
    <property type="match status" value="1"/>
</dbReference>
<evidence type="ECO:0000256" key="2">
    <source>
        <dbReference type="ARBA" id="ARBA00023015"/>
    </source>
</evidence>
<keyword evidence="4" id="KW-0010">Activator</keyword>
<feature type="region of interest" description="Disordered" evidence="8">
    <location>
        <begin position="260"/>
        <end position="290"/>
    </location>
</feature>
<dbReference type="PANTHER" id="PTHR46004">
    <property type="entry name" value="CYCLIC AMP RESPONSE ELEMENT-BINDING PROTEIN A"/>
    <property type="match status" value="1"/>
</dbReference>
<dbReference type="SUPFAM" id="SSF57959">
    <property type="entry name" value="Leucine zipper domain"/>
    <property type="match status" value="1"/>
</dbReference>
<dbReference type="STRING" id="41427.A0A240PLF4"/>
<keyword evidence="6" id="KW-0539">Nucleus</keyword>
<evidence type="ECO:0000256" key="6">
    <source>
        <dbReference type="ARBA" id="ARBA00023242"/>
    </source>
</evidence>
<dbReference type="SMART" id="SM00338">
    <property type="entry name" value="BRLZ"/>
    <property type="match status" value="1"/>
</dbReference>
<feature type="region of interest" description="Disordered" evidence="8">
    <location>
        <begin position="367"/>
        <end position="493"/>
    </location>
</feature>
<keyword evidence="7" id="KW-0175">Coiled coil</keyword>
<evidence type="ECO:0000256" key="5">
    <source>
        <dbReference type="ARBA" id="ARBA00023163"/>
    </source>
</evidence>
<dbReference type="InterPro" id="IPR004827">
    <property type="entry name" value="bZIP"/>
</dbReference>
<dbReference type="InterPro" id="IPR046347">
    <property type="entry name" value="bZIP_sf"/>
</dbReference>
<dbReference type="Pfam" id="PF00170">
    <property type="entry name" value="bZIP_1"/>
    <property type="match status" value="1"/>
</dbReference>
<sequence>MDFDDGDLKDIWDTDLDANLQDTLKMSNYPDIQDWMDPHSKLPPVILNDKLMTDAIIGTCMPIKTEHSYSLNSDGDSLPDTIPDSPHSLQNKMDADMEEECYPAISMNGNSKQQHIIHRQQGGHQHSASSLLVANGQSKDGKPTFAGMSLLASSGGILLTGNGNSFPQQQTHQQQQLAGISLFGGTTTAASHNGNGLISNNNNNHLAVNHNLNSLKDSLIGLKGFAGVGLTNGSAGSCHDSSSSTSASIASDIDIDETTVKEEPLSPSSSCPSSPIGAGGGGSASGGGEAGGGGSLLNGYTISSMAAYSHSDLVNEHKSGALQLSPASQSLLKSQQVMIATSMPQQQSSQSAQQQKLVMSKLNIKMEPQSSGFGLPPTPPSSLPSDESEGNQSPEHHVSPMSPPTDIGSSAGSTGTNSTTSSRRTSLHASSSSLTASGGQSSSASTPSSRQTASTASHSSAASSPSQSASNASSSRQPIHTPLISSQPKGSTGTLILTEEEKRTLLAEGYPIPTRLPLTKAEEKSLKKIRRKIKNKISAQESRRKKKEYMDQLERRVEILVSENLDYRKRVESLEDSNQTLMTELSKLRQLIGRQGVRKV</sequence>
<dbReference type="EnsemblMetazoa" id="AATE021782-RA">
    <property type="protein sequence ID" value="AATE021782-PA.1"/>
    <property type="gene ID" value="AATE021782"/>
</dbReference>
<dbReference type="AlphaFoldDB" id="A0A240PLF4"/>
<dbReference type="Gene3D" id="1.20.5.170">
    <property type="match status" value="1"/>
</dbReference>
<evidence type="ECO:0000313" key="9">
    <source>
        <dbReference type="EnsemblMetazoa" id="AATE021782-PA.1"/>
    </source>
</evidence>
<evidence type="ECO:0000256" key="3">
    <source>
        <dbReference type="ARBA" id="ARBA00023125"/>
    </source>
</evidence>
<proteinExistence type="predicted"/>
<dbReference type="VEuPathDB" id="VectorBase:AATE021782"/>
<reference evidence="9" key="1">
    <citation type="submission" date="2022-08" db="UniProtKB">
        <authorList>
            <consortium name="EnsemblMetazoa"/>
        </authorList>
    </citation>
    <scope>IDENTIFICATION</scope>
    <source>
        <strain evidence="9">EBRO</strain>
    </source>
</reference>
<dbReference type="PANTHER" id="PTHR46004:SF3">
    <property type="entry name" value="CYCLIC AMP RESPONSE ELEMENT-BINDING PROTEIN A"/>
    <property type="match status" value="1"/>
</dbReference>
<keyword evidence="5" id="KW-0804">Transcription</keyword>
<dbReference type="FunFam" id="1.20.5.170:FF:000054">
    <property type="entry name" value="Cyclic AMP-responsive element-binding protein 3-like 2"/>
    <property type="match status" value="1"/>
</dbReference>
<organism evidence="9">
    <name type="scientific">Anopheles atroparvus</name>
    <name type="common">European mosquito</name>
    <dbReference type="NCBI Taxonomy" id="41427"/>
    <lineage>
        <taxon>Eukaryota</taxon>
        <taxon>Metazoa</taxon>
        <taxon>Ecdysozoa</taxon>
        <taxon>Arthropoda</taxon>
        <taxon>Hexapoda</taxon>
        <taxon>Insecta</taxon>
        <taxon>Pterygota</taxon>
        <taxon>Neoptera</taxon>
        <taxon>Endopterygota</taxon>
        <taxon>Diptera</taxon>
        <taxon>Nematocera</taxon>
        <taxon>Culicoidea</taxon>
        <taxon>Culicidae</taxon>
        <taxon>Anophelinae</taxon>
        <taxon>Anopheles</taxon>
    </lineage>
</organism>
<protein>
    <submittedName>
        <fullName evidence="9">Uncharacterized protein</fullName>
    </submittedName>
</protein>
<evidence type="ECO:0000256" key="1">
    <source>
        <dbReference type="ARBA" id="ARBA00004123"/>
    </source>
</evidence>
<accession>A0A240PLF4</accession>
<keyword evidence="3" id="KW-0238">DNA-binding</keyword>
<feature type="compositionally biased region" description="Gly residues" evidence="8">
    <location>
        <begin position="277"/>
        <end position="290"/>
    </location>
</feature>
<evidence type="ECO:0000256" key="8">
    <source>
        <dbReference type="SAM" id="MobiDB-lite"/>
    </source>
</evidence>
<name>A0A240PLF4_ANOAO</name>
<dbReference type="GO" id="GO:0035497">
    <property type="term" value="F:cAMP response element binding"/>
    <property type="evidence" value="ECO:0007669"/>
    <property type="project" value="TreeGrafter"/>
</dbReference>
<keyword evidence="2" id="KW-0805">Transcription regulation</keyword>
<evidence type="ECO:0000256" key="4">
    <source>
        <dbReference type="ARBA" id="ARBA00023159"/>
    </source>
</evidence>
<comment type="subcellular location">
    <subcellularLocation>
        <location evidence="1">Nucleus</location>
    </subcellularLocation>
</comment>
<dbReference type="PROSITE" id="PS50217">
    <property type="entry name" value="BZIP"/>
    <property type="match status" value="1"/>
</dbReference>
<feature type="compositionally biased region" description="Low complexity" evidence="8">
    <location>
        <begin position="408"/>
        <end position="476"/>
    </location>
</feature>
<feature type="coiled-coil region" evidence="7">
    <location>
        <begin position="543"/>
        <end position="591"/>
    </location>
</feature>
<dbReference type="GO" id="GO:0005634">
    <property type="term" value="C:nucleus"/>
    <property type="evidence" value="ECO:0007669"/>
    <property type="project" value="UniProtKB-SubCell"/>
</dbReference>
<dbReference type="CDD" id="cd14689">
    <property type="entry name" value="bZIP_CREB3"/>
    <property type="match status" value="1"/>
</dbReference>
<dbReference type="GO" id="GO:0000981">
    <property type="term" value="F:DNA-binding transcription factor activity, RNA polymerase II-specific"/>
    <property type="evidence" value="ECO:0007669"/>
    <property type="project" value="TreeGrafter"/>
</dbReference>